<evidence type="ECO:0000256" key="4">
    <source>
        <dbReference type="ARBA" id="ARBA00013081"/>
    </source>
</evidence>
<proteinExistence type="inferred from homology"/>
<organism evidence="13 15">
    <name type="scientific">Synchytrium endobioticum</name>
    <dbReference type="NCBI Taxonomy" id="286115"/>
    <lineage>
        <taxon>Eukaryota</taxon>
        <taxon>Fungi</taxon>
        <taxon>Fungi incertae sedis</taxon>
        <taxon>Chytridiomycota</taxon>
        <taxon>Chytridiomycota incertae sedis</taxon>
        <taxon>Chytridiomycetes</taxon>
        <taxon>Synchytriales</taxon>
        <taxon>Synchytriaceae</taxon>
        <taxon>Synchytrium</taxon>
    </lineage>
</organism>
<dbReference type="EMBL" id="QEAM01000522">
    <property type="protein sequence ID" value="TPX39119.1"/>
    <property type="molecule type" value="Genomic_DNA"/>
</dbReference>
<evidence type="ECO:0000313" key="14">
    <source>
        <dbReference type="EMBL" id="TPX39119.1"/>
    </source>
</evidence>
<name>A0A507BWT3_9FUNG</name>
<dbReference type="EMBL" id="QEAN01000542">
    <property type="protein sequence ID" value="TPX33277.1"/>
    <property type="molecule type" value="Genomic_DNA"/>
</dbReference>
<keyword evidence="6 10" id="KW-0378">Hydrolase</keyword>
<evidence type="ECO:0000256" key="11">
    <source>
        <dbReference type="SAM" id="MobiDB-lite"/>
    </source>
</evidence>
<dbReference type="PANTHER" id="PTHR13832:SF565">
    <property type="entry name" value="AT28366P-RELATED"/>
    <property type="match status" value="1"/>
</dbReference>
<keyword evidence="5" id="KW-0479">Metal-binding</keyword>
<feature type="domain" description="PPM-type phosphatase" evidence="12">
    <location>
        <begin position="23"/>
        <end position="297"/>
    </location>
</feature>
<keyword evidence="7 10" id="KW-0904">Protein phosphatase</keyword>
<dbReference type="InterPro" id="IPR015655">
    <property type="entry name" value="PP2C"/>
</dbReference>
<keyword evidence="15" id="KW-1185">Reference proteome</keyword>
<evidence type="ECO:0000256" key="10">
    <source>
        <dbReference type="RuleBase" id="RU003465"/>
    </source>
</evidence>
<dbReference type="Proteomes" id="UP000317494">
    <property type="component" value="Unassembled WGS sequence"/>
</dbReference>
<dbReference type="VEuPathDB" id="FungiDB:SeMB42_g07505"/>
<dbReference type="OrthoDB" id="10264738at2759"/>
<evidence type="ECO:0000256" key="1">
    <source>
        <dbReference type="ARBA" id="ARBA00001936"/>
    </source>
</evidence>
<dbReference type="GO" id="GO:0046872">
    <property type="term" value="F:metal ion binding"/>
    <property type="evidence" value="ECO:0007669"/>
    <property type="project" value="UniProtKB-KW"/>
</dbReference>
<reference evidence="15 16" key="1">
    <citation type="journal article" date="2019" name="Sci. Rep.">
        <title>Comparative genomics of chytrid fungi reveal insights into the obligate biotrophic and pathogenic lifestyle of Synchytrium endobioticum.</title>
        <authorList>
            <person name="van de Vossenberg B.T.L.H."/>
            <person name="Warris S."/>
            <person name="Nguyen H.D.T."/>
            <person name="van Gent-Pelzer M.P.E."/>
            <person name="Joly D.L."/>
            <person name="van de Geest H.C."/>
            <person name="Bonants P.J.M."/>
            <person name="Smith D.S."/>
            <person name="Levesque C.A."/>
            <person name="van der Lee T.A.J."/>
        </authorList>
    </citation>
    <scope>NUCLEOTIDE SEQUENCE [LARGE SCALE GENOMIC DNA]</scope>
    <source>
        <strain evidence="14 16">LEV6574</strain>
        <strain evidence="13 15">MB42</strain>
    </source>
</reference>
<evidence type="ECO:0000259" key="12">
    <source>
        <dbReference type="PROSITE" id="PS51746"/>
    </source>
</evidence>
<dbReference type="EC" id="3.1.3.16" evidence="4"/>
<evidence type="ECO:0000313" key="13">
    <source>
        <dbReference type="EMBL" id="TPX33277.1"/>
    </source>
</evidence>
<comment type="cofactor">
    <cofactor evidence="1">
        <name>Mn(2+)</name>
        <dbReference type="ChEBI" id="CHEBI:29035"/>
    </cofactor>
</comment>
<dbReference type="FunFam" id="3.60.40.10:FF:000016">
    <property type="entry name" value="Protein phosphatase 2C"/>
    <property type="match status" value="1"/>
</dbReference>
<dbReference type="AlphaFoldDB" id="A0A507BWT3"/>
<evidence type="ECO:0000256" key="6">
    <source>
        <dbReference type="ARBA" id="ARBA00022801"/>
    </source>
</evidence>
<evidence type="ECO:0000256" key="5">
    <source>
        <dbReference type="ARBA" id="ARBA00022723"/>
    </source>
</evidence>
<dbReference type="GO" id="GO:0004722">
    <property type="term" value="F:protein serine/threonine phosphatase activity"/>
    <property type="evidence" value="ECO:0007669"/>
    <property type="project" value="UniProtKB-EC"/>
</dbReference>
<evidence type="ECO:0000313" key="15">
    <source>
        <dbReference type="Proteomes" id="UP000317494"/>
    </source>
</evidence>
<dbReference type="InterPro" id="IPR000222">
    <property type="entry name" value="PP2C_BS"/>
</dbReference>
<evidence type="ECO:0000256" key="2">
    <source>
        <dbReference type="ARBA" id="ARBA00001946"/>
    </source>
</evidence>
<comment type="catalytic activity">
    <reaction evidence="9">
        <text>O-phospho-L-threonyl-[protein] + H2O = L-threonyl-[protein] + phosphate</text>
        <dbReference type="Rhea" id="RHEA:47004"/>
        <dbReference type="Rhea" id="RHEA-COMP:11060"/>
        <dbReference type="Rhea" id="RHEA-COMP:11605"/>
        <dbReference type="ChEBI" id="CHEBI:15377"/>
        <dbReference type="ChEBI" id="CHEBI:30013"/>
        <dbReference type="ChEBI" id="CHEBI:43474"/>
        <dbReference type="ChEBI" id="CHEBI:61977"/>
        <dbReference type="EC" id="3.1.3.16"/>
    </reaction>
    <physiologicalReaction direction="left-to-right" evidence="9">
        <dbReference type="Rhea" id="RHEA:47005"/>
    </physiologicalReaction>
</comment>
<dbReference type="Pfam" id="PF00481">
    <property type="entry name" value="PP2C"/>
    <property type="match status" value="1"/>
</dbReference>
<dbReference type="PROSITE" id="PS01032">
    <property type="entry name" value="PPM_1"/>
    <property type="match status" value="1"/>
</dbReference>
<dbReference type="PANTHER" id="PTHR13832">
    <property type="entry name" value="PROTEIN PHOSPHATASE 2C"/>
    <property type="match status" value="1"/>
</dbReference>
<dbReference type="SMART" id="SM00332">
    <property type="entry name" value="PP2Cc"/>
    <property type="match status" value="1"/>
</dbReference>
<dbReference type="InterPro" id="IPR001932">
    <property type="entry name" value="PPM-type_phosphatase-like_dom"/>
</dbReference>
<dbReference type="PROSITE" id="PS51746">
    <property type="entry name" value="PPM_2"/>
    <property type="match status" value="1"/>
</dbReference>
<evidence type="ECO:0000256" key="9">
    <source>
        <dbReference type="ARBA" id="ARBA00048832"/>
    </source>
</evidence>
<dbReference type="STRING" id="286115.A0A507BWT3"/>
<keyword evidence="8" id="KW-0464">Manganese</keyword>
<dbReference type="SUPFAM" id="SSF81606">
    <property type="entry name" value="PP2C-like"/>
    <property type="match status" value="1"/>
</dbReference>
<feature type="compositionally biased region" description="Basic and acidic residues" evidence="11">
    <location>
        <begin position="9"/>
        <end position="22"/>
    </location>
</feature>
<dbReference type="Gene3D" id="3.60.40.10">
    <property type="entry name" value="PPM-type phosphatase domain"/>
    <property type="match status" value="1"/>
</dbReference>
<evidence type="ECO:0000256" key="7">
    <source>
        <dbReference type="ARBA" id="ARBA00022912"/>
    </source>
</evidence>
<comment type="cofactor">
    <cofactor evidence="2">
        <name>Mg(2+)</name>
        <dbReference type="ChEBI" id="CHEBI:18420"/>
    </cofactor>
</comment>
<sequence>MGQTLSEPVTEKHTTSGSDDRYAYATSEMQGWRISMEDAHTTILRLSPPTQPRATTTHPPVAFFAVYDGHGGSAVARYAGSQLHKRIASDPAYAKGDYAKAIISGYLGVDVDLKADVNFAYDSSGCTAVCSIITDDGKLIVGNAGDSRAVLSSNGRAQPLSSDHKPVNPEEWDRIDAAGGFVQFGRVNGSLALSRALGDFDFKTGQNLPPEEQIVTAYPDVTIHQMTDEDEFLVLACDGIWDCMSNQDVVDFIRIRIATSRGNLESICEALMDHCLAPKSELGGVGCDNMTVVIVGLLRGQTLPDWASNIRTKIETSTNMSAEEIEKANAMKMTENGSPSKSGAE</sequence>
<accession>A0A507BWT3</accession>
<evidence type="ECO:0000256" key="8">
    <source>
        <dbReference type="ARBA" id="ARBA00023211"/>
    </source>
</evidence>
<dbReference type="CDD" id="cd00143">
    <property type="entry name" value="PP2Cc"/>
    <property type="match status" value="1"/>
</dbReference>
<evidence type="ECO:0000313" key="16">
    <source>
        <dbReference type="Proteomes" id="UP000320475"/>
    </source>
</evidence>
<gene>
    <name evidence="14" type="ORF">SeLEV6574_g07419</name>
    <name evidence="13" type="ORF">SeMB42_g07505</name>
</gene>
<comment type="caution">
    <text evidence="13">The sequence shown here is derived from an EMBL/GenBank/DDBJ whole genome shotgun (WGS) entry which is preliminary data.</text>
</comment>
<dbReference type="Proteomes" id="UP000320475">
    <property type="component" value="Unassembled WGS sequence"/>
</dbReference>
<feature type="region of interest" description="Disordered" evidence="11">
    <location>
        <begin position="1"/>
        <end position="22"/>
    </location>
</feature>
<comment type="similarity">
    <text evidence="3 10">Belongs to the PP2C family.</text>
</comment>
<protein>
    <recommendedName>
        <fullName evidence="4">protein-serine/threonine phosphatase</fullName>
        <ecNumber evidence="4">3.1.3.16</ecNumber>
    </recommendedName>
</protein>
<evidence type="ECO:0000256" key="3">
    <source>
        <dbReference type="ARBA" id="ARBA00006702"/>
    </source>
</evidence>
<dbReference type="InterPro" id="IPR036457">
    <property type="entry name" value="PPM-type-like_dom_sf"/>
</dbReference>